<evidence type="ECO:0000256" key="2">
    <source>
        <dbReference type="ARBA" id="ARBA00023052"/>
    </source>
</evidence>
<proteinExistence type="inferred from homology"/>
<dbReference type="GO" id="GO:0003984">
    <property type="term" value="F:acetolactate synthase activity"/>
    <property type="evidence" value="ECO:0007669"/>
    <property type="project" value="TreeGrafter"/>
</dbReference>
<comment type="similarity">
    <text evidence="1 3">Belongs to the TPP enzyme family.</text>
</comment>
<dbReference type="SUPFAM" id="SSF52467">
    <property type="entry name" value="DHS-like NAD/FAD-binding domain"/>
    <property type="match status" value="1"/>
</dbReference>
<protein>
    <submittedName>
        <fullName evidence="7">3D-(3,5/4)-trihydroxycyclohexane-1,2-dione acylhydrolase (Decyclizing)</fullName>
    </submittedName>
</protein>
<dbReference type="GO" id="GO:0016823">
    <property type="term" value="F:hydrolase activity, acting on acid carbon-carbon bonds, in ketonic substances"/>
    <property type="evidence" value="ECO:0007669"/>
    <property type="project" value="InterPro"/>
</dbReference>
<gene>
    <name evidence="7" type="ORF">AQJ67_21885</name>
</gene>
<evidence type="ECO:0000259" key="4">
    <source>
        <dbReference type="Pfam" id="PF00205"/>
    </source>
</evidence>
<feature type="domain" description="Thiamine pyrophosphate enzyme N-terminal TPP-binding" evidence="6">
    <location>
        <begin position="69"/>
        <end position="133"/>
    </location>
</feature>
<feature type="domain" description="Thiamine pyrophosphate enzyme TPP-binding" evidence="5">
    <location>
        <begin position="431"/>
        <end position="588"/>
    </location>
</feature>
<dbReference type="Gene3D" id="3.40.50.970">
    <property type="match status" value="2"/>
</dbReference>
<dbReference type="Gene3D" id="3.40.50.1220">
    <property type="entry name" value="TPP-binding domain"/>
    <property type="match status" value="1"/>
</dbReference>
<evidence type="ECO:0000259" key="5">
    <source>
        <dbReference type="Pfam" id="PF02775"/>
    </source>
</evidence>
<dbReference type="RefSeq" id="WP_062720749.1">
    <property type="nucleotide sequence ID" value="NZ_KQ948930.1"/>
</dbReference>
<dbReference type="NCBIfam" id="TIGR04377">
    <property type="entry name" value="myo_inos_iolD"/>
    <property type="match status" value="1"/>
</dbReference>
<keyword evidence="2 3" id="KW-0786">Thiamine pyrophosphate</keyword>
<dbReference type="InterPro" id="IPR011766">
    <property type="entry name" value="TPP_enzyme_TPP-bd"/>
</dbReference>
<evidence type="ECO:0000256" key="3">
    <source>
        <dbReference type="RuleBase" id="RU362132"/>
    </source>
</evidence>
<evidence type="ECO:0000256" key="1">
    <source>
        <dbReference type="ARBA" id="ARBA00007812"/>
    </source>
</evidence>
<dbReference type="GO" id="GO:0009099">
    <property type="term" value="P:L-valine biosynthetic process"/>
    <property type="evidence" value="ECO:0007669"/>
    <property type="project" value="TreeGrafter"/>
</dbReference>
<dbReference type="AlphaFoldDB" id="A0A101U1H5"/>
<sequence>MTSTTRLTVAQALVRFLSAQYTERDGVRHRLIGATWGIFGHGNVAGIGQALVEYGAVSSGGTPPTPPAMPYHQGRNEQAMVHAAVGYARQSNRLSTHAVTTSIGPGATNLVTGAALATVNHLPVLLLPGDIFATRPADPVLQQLEVPYAGDVSVNDCLRPVSRYFDRITRPEALIPSALQAMRVLTDPVETGAVTLALPQDVQAEAYDWPDDLFAERTWAVRRPGADPTELAEAVRAIRSARRPLVIAGGGVHHSRAEEVLAEFAEVTRIPVASTQAGKGSLRFDHPQDVGGVGHTGTATADELARTADLVIGVGTRYTDFTTASGTLFAGDGVRFLNLNIAPYEGHKLAGMPLIADARSGLMELTAALDMHAYRVAASYVTEYTEDKERWEQRVDACYEADEPDVRPTQPQVLGVLDALVDESDVIINAAGSLPGDLHKLWRARSRDQYHLEYGYSCMGYEIPAAIGVKLAAPEREVWALVGDGTYLMMPTEIVTAVQEGIAIKVLLVQNHGYASIGGLSQETGAERFGTAYRHRADDGTFTGAPLPVDLAANAASLGMRVLRAKTVSDLREALAEARTADTPTCVYVETQTADTVSGAPPAQAWWDVPVAETATRASTVKARELYERHVSTRRRHL</sequence>
<dbReference type="GO" id="GO:0030976">
    <property type="term" value="F:thiamine pyrophosphate binding"/>
    <property type="evidence" value="ECO:0007669"/>
    <property type="project" value="InterPro"/>
</dbReference>
<dbReference type="GO" id="GO:0000287">
    <property type="term" value="F:magnesium ion binding"/>
    <property type="evidence" value="ECO:0007669"/>
    <property type="project" value="InterPro"/>
</dbReference>
<dbReference type="GO" id="GO:0005948">
    <property type="term" value="C:acetolactate synthase complex"/>
    <property type="evidence" value="ECO:0007669"/>
    <property type="project" value="TreeGrafter"/>
</dbReference>
<dbReference type="Proteomes" id="UP000053429">
    <property type="component" value="Unassembled WGS sequence"/>
</dbReference>
<dbReference type="InterPro" id="IPR012001">
    <property type="entry name" value="Thiamin_PyroP_enz_TPP-bd_dom"/>
</dbReference>
<keyword evidence="7" id="KW-0378">Hydrolase</keyword>
<dbReference type="STRING" id="661399.AQJ67_21885"/>
<keyword evidence="8" id="KW-1185">Reference proteome</keyword>
<dbReference type="InterPro" id="IPR029035">
    <property type="entry name" value="DHS-like_NAD/FAD-binding_dom"/>
</dbReference>
<dbReference type="PANTHER" id="PTHR18968">
    <property type="entry name" value="THIAMINE PYROPHOSPHATE ENZYMES"/>
    <property type="match status" value="1"/>
</dbReference>
<dbReference type="InterPro" id="IPR030817">
    <property type="entry name" value="Myo_inos_IolD"/>
</dbReference>
<dbReference type="GO" id="GO:0050660">
    <property type="term" value="F:flavin adenine dinucleotide binding"/>
    <property type="evidence" value="ECO:0007669"/>
    <property type="project" value="TreeGrafter"/>
</dbReference>
<dbReference type="GO" id="GO:0019310">
    <property type="term" value="P:inositol catabolic process"/>
    <property type="evidence" value="ECO:0007669"/>
    <property type="project" value="InterPro"/>
</dbReference>
<evidence type="ECO:0000313" key="7">
    <source>
        <dbReference type="EMBL" id="KUO02488.1"/>
    </source>
</evidence>
<accession>A0A101U1H5</accession>
<dbReference type="SUPFAM" id="SSF52518">
    <property type="entry name" value="Thiamin diphosphate-binding fold (THDP-binding)"/>
    <property type="match status" value="2"/>
</dbReference>
<organism evidence="7 8">
    <name type="scientific">Streptomyces caeruleatus</name>
    <dbReference type="NCBI Taxonomy" id="661399"/>
    <lineage>
        <taxon>Bacteria</taxon>
        <taxon>Bacillati</taxon>
        <taxon>Actinomycetota</taxon>
        <taxon>Actinomycetes</taxon>
        <taxon>Kitasatosporales</taxon>
        <taxon>Streptomycetaceae</taxon>
        <taxon>Streptomyces</taxon>
    </lineage>
</organism>
<name>A0A101U1H5_9ACTN</name>
<dbReference type="Pfam" id="PF00205">
    <property type="entry name" value="TPP_enzyme_M"/>
    <property type="match status" value="1"/>
</dbReference>
<dbReference type="InterPro" id="IPR029061">
    <property type="entry name" value="THDP-binding"/>
</dbReference>
<evidence type="ECO:0000313" key="8">
    <source>
        <dbReference type="Proteomes" id="UP000053429"/>
    </source>
</evidence>
<dbReference type="Pfam" id="PF02776">
    <property type="entry name" value="TPP_enzyme_N"/>
    <property type="match status" value="1"/>
</dbReference>
<dbReference type="GO" id="GO:0009097">
    <property type="term" value="P:isoleucine biosynthetic process"/>
    <property type="evidence" value="ECO:0007669"/>
    <property type="project" value="TreeGrafter"/>
</dbReference>
<dbReference type="CDD" id="cd02003">
    <property type="entry name" value="TPP_IolD"/>
    <property type="match status" value="1"/>
</dbReference>
<dbReference type="CDD" id="cd07035">
    <property type="entry name" value="TPP_PYR_POX_like"/>
    <property type="match status" value="1"/>
</dbReference>
<reference evidence="7 8" key="1">
    <citation type="submission" date="2015-10" db="EMBL/GenBank/DDBJ databases">
        <title>Draft genome sequence of Streptomyces caeruleatus NRRL B-24802, type strain for the species Streptomyces caeruleatus.</title>
        <authorList>
            <person name="Ruckert C."/>
            <person name="Winkler A."/>
            <person name="Kalinowski J."/>
            <person name="Kampfer P."/>
            <person name="Glaeser S."/>
        </authorList>
    </citation>
    <scope>NUCLEOTIDE SEQUENCE [LARGE SCALE GENOMIC DNA]</scope>
    <source>
        <strain evidence="7 8">NRRL B-24802</strain>
    </source>
</reference>
<dbReference type="InterPro" id="IPR045229">
    <property type="entry name" value="TPP_enz"/>
</dbReference>
<dbReference type="Pfam" id="PF02775">
    <property type="entry name" value="TPP_enzyme_C"/>
    <property type="match status" value="1"/>
</dbReference>
<dbReference type="OrthoDB" id="3194735at2"/>
<dbReference type="InterPro" id="IPR012000">
    <property type="entry name" value="Thiamin_PyroP_enz_cen_dom"/>
</dbReference>
<comment type="caution">
    <text evidence="7">The sequence shown here is derived from an EMBL/GenBank/DDBJ whole genome shotgun (WGS) entry which is preliminary data.</text>
</comment>
<feature type="domain" description="Thiamine pyrophosphate enzyme central" evidence="4">
    <location>
        <begin position="231"/>
        <end position="365"/>
    </location>
</feature>
<evidence type="ECO:0000259" key="6">
    <source>
        <dbReference type="Pfam" id="PF02776"/>
    </source>
</evidence>
<dbReference type="PANTHER" id="PTHR18968:SF9">
    <property type="entry name" value="3D-(3,5_4)-TRIHYDROXYCYCLOHEXANE-1,2-DIONE HYDROLASE"/>
    <property type="match status" value="1"/>
</dbReference>
<dbReference type="EMBL" id="LMWY01000024">
    <property type="protein sequence ID" value="KUO02488.1"/>
    <property type="molecule type" value="Genomic_DNA"/>
</dbReference>